<dbReference type="Proteomes" id="UP000223834">
    <property type="component" value="Unassembled WGS sequence"/>
</dbReference>
<dbReference type="PROSITE" id="PS51829">
    <property type="entry name" value="P_HOMO_B"/>
    <property type="match status" value="1"/>
</dbReference>
<keyword evidence="2" id="KW-0378">Hydrolase</keyword>
<keyword evidence="1" id="KW-0645">Protease</keyword>
<evidence type="ECO:0000313" key="5">
    <source>
        <dbReference type="Proteomes" id="UP000223834"/>
    </source>
</evidence>
<feature type="domain" description="P/Homo B" evidence="3">
    <location>
        <begin position="40"/>
        <end position="213"/>
    </location>
</feature>
<dbReference type="InterPro" id="IPR002884">
    <property type="entry name" value="P_dom"/>
</dbReference>
<evidence type="ECO:0000256" key="2">
    <source>
        <dbReference type="ARBA" id="ARBA00022801"/>
    </source>
</evidence>
<dbReference type="SUPFAM" id="SSF49785">
    <property type="entry name" value="Galactose-binding domain-like"/>
    <property type="match status" value="1"/>
</dbReference>
<dbReference type="EMBL" id="NUIQ01000010">
    <property type="protein sequence ID" value="PGO81910.1"/>
    <property type="molecule type" value="Genomic_DNA"/>
</dbReference>
<dbReference type="GO" id="GO:0006508">
    <property type="term" value="P:proteolysis"/>
    <property type="evidence" value="ECO:0007669"/>
    <property type="project" value="UniProtKB-KW"/>
</dbReference>
<protein>
    <recommendedName>
        <fullName evidence="3">P/Homo B domain-containing protein</fullName>
    </recommendedName>
</protein>
<dbReference type="RefSeq" id="WP_218937982.1">
    <property type="nucleotide sequence ID" value="NZ_NUIQ01000010.1"/>
</dbReference>
<proteinExistence type="predicted"/>
<gene>
    <name evidence="4" type="ORF">CN980_00960</name>
</gene>
<dbReference type="Gene3D" id="2.60.120.260">
    <property type="entry name" value="Galactose-binding domain-like"/>
    <property type="match status" value="1"/>
</dbReference>
<evidence type="ECO:0000313" key="4">
    <source>
        <dbReference type="EMBL" id="PGO81910.1"/>
    </source>
</evidence>
<dbReference type="AlphaFoldDB" id="A0A9X7GSF2"/>
<evidence type="ECO:0000259" key="3">
    <source>
        <dbReference type="PROSITE" id="PS51829"/>
    </source>
</evidence>
<reference evidence="4 5" key="1">
    <citation type="submission" date="2017-09" db="EMBL/GenBank/DDBJ databases">
        <title>Large-scale bioinformatics analysis of Bacillus genomes uncovers conserved roles of natural products in bacterial physiology.</title>
        <authorList>
            <consortium name="Agbiome Team Llc"/>
            <person name="Bleich R.M."/>
            <person name="Grubbs K.J."/>
            <person name="Santa Maria K.C."/>
            <person name="Allen S.E."/>
            <person name="Farag S."/>
            <person name="Shank E.A."/>
            <person name="Bowers A."/>
        </authorList>
    </citation>
    <scope>NUCLEOTIDE SEQUENCE [LARGE SCALE GENOMIC DNA]</scope>
    <source>
        <strain evidence="4 5">AFS049141</strain>
    </source>
</reference>
<accession>A0A9X7GSF2</accession>
<comment type="caution">
    <text evidence="4">The sequence shown here is derived from an EMBL/GenBank/DDBJ whole genome shotgun (WGS) entry which is preliminary data.</text>
</comment>
<name>A0A9X7GSF2_BACCE</name>
<organism evidence="4 5">
    <name type="scientific">Bacillus cereus</name>
    <dbReference type="NCBI Taxonomy" id="1396"/>
    <lineage>
        <taxon>Bacteria</taxon>
        <taxon>Bacillati</taxon>
        <taxon>Bacillota</taxon>
        <taxon>Bacilli</taxon>
        <taxon>Bacillales</taxon>
        <taxon>Bacillaceae</taxon>
        <taxon>Bacillus</taxon>
        <taxon>Bacillus cereus group</taxon>
    </lineage>
</organism>
<dbReference type="InterPro" id="IPR008979">
    <property type="entry name" value="Galactose-bd-like_sf"/>
</dbReference>
<evidence type="ECO:0000256" key="1">
    <source>
        <dbReference type="ARBA" id="ARBA00022670"/>
    </source>
</evidence>
<feature type="non-terminal residue" evidence="4">
    <location>
        <position position="1"/>
    </location>
</feature>
<dbReference type="GO" id="GO:0004252">
    <property type="term" value="F:serine-type endopeptidase activity"/>
    <property type="evidence" value="ECO:0007669"/>
    <property type="project" value="InterPro"/>
</dbReference>
<sequence>VLVLLKVIAPLLLANSTKNNLQNLTQQLQAIFVGYLACLTCIPDCETTGIFANPTQIIINDNAPASPYPSSIEVTGLCTTITKVIVTLKNISHPTPANIDILLVGPQGQTVILMSDAGGVADISSVILTFDDNAPTPLPQLDQIVSGTFKPINYGGPIPDNFPAPAPAPPYESTLSVFNGTNPNGIWNLFIVDDFPFDSGFISNGWELTIITA</sequence>